<feature type="compositionally biased region" description="Basic and acidic residues" evidence="1">
    <location>
        <begin position="26"/>
        <end position="45"/>
    </location>
</feature>
<dbReference type="EMBL" id="CAADFG010000485">
    <property type="protein sequence ID" value="VFK04968.1"/>
    <property type="molecule type" value="Genomic_DNA"/>
</dbReference>
<dbReference type="EMBL" id="CAADFJ010000381">
    <property type="protein sequence ID" value="VFK06872.1"/>
    <property type="molecule type" value="Genomic_DNA"/>
</dbReference>
<proteinExistence type="predicted"/>
<dbReference type="AlphaFoldDB" id="A0A450VQ20"/>
<evidence type="ECO:0000256" key="1">
    <source>
        <dbReference type="SAM" id="MobiDB-lite"/>
    </source>
</evidence>
<evidence type="ECO:0000313" key="4">
    <source>
        <dbReference type="EMBL" id="VFK06872.1"/>
    </source>
</evidence>
<evidence type="ECO:0000313" key="3">
    <source>
        <dbReference type="EMBL" id="VFK04968.1"/>
    </source>
</evidence>
<feature type="compositionally biased region" description="Polar residues" evidence="1">
    <location>
        <begin position="46"/>
        <end position="58"/>
    </location>
</feature>
<protein>
    <submittedName>
        <fullName evidence="4">Uncharacterized protein</fullName>
    </submittedName>
</protein>
<accession>A0A450VQ20</accession>
<sequence length="72" mass="7818">MSDKPPCLMVPVMTPEHFGKLTGLGDWRRAGEKRKTGWLGDDREGSTPNRETGSTQANRFDGNDAQDGGEPG</sequence>
<name>A0A450VQ20_9GAMM</name>
<reference evidence="4" key="1">
    <citation type="submission" date="2019-02" db="EMBL/GenBank/DDBJ databases">
        <authorList>
            <person name="Gruber-Vodicka R. H."/>
            <person name="Seah K. B. B."/>
        </authorList>
    </citation>
    <scope>NUCLEOTIDE SEQUENCE</scope>
    <source>
        <strain evidence="4">BECK_SA2B12</strain>
        <strain evidence="3">BECK_SA2B15</strain>
        <strain evidence="2">BECK_SA2B20</strain>
    </source>
</reference>
<organism evidence="4">
    <name type="scientific">Candidatus Kentrum eta</name>
    <dbReference type="NCBI Taxonomy" id="2126337"/>
    <lineage>
        <taxon>Bacteria</taxon>
        <taxon>Pseudomonadati</taxon>
        <taxon>Pseudomonadota</taxon>
        <taxon>Gammaproteobacteria</taxon>
        <taxon>Candidatus Kentrum</taxon>
    </lineage>
</organism>
<dbReference type="EMBL" id="CAADFI010000483">
    <property type="protein sequence ID" value="VFK04731.1"/>
    <property type="molecule type" value="Genomic_DNA"/>
</dbReference>
<gene>
    <name evidence="3" type="ORF">BECKH772A_GA0070896_104853</name>
    <name evidence="2" type="ORF">BECKH772B_GA0070898_104833</name>
    <name evidence="4" type="ORF">BECKH772C_GA0070978_103813</name>
</gene>
<evidence type="ECO:0000313" key="2">
    <source>
        <dbReference type="EMBL" id="VFK04731.1"/>
    </source>
</evidence>
<feature type="region of interest" description="Disordered" evidence="1">
    <location>
        <begin position="21"/>
        <end position="72"/>
    </location>
</feature>